<dbReference type="RefSeq" id="WP_123608702.1">
    <property type="nucleotide sequence ID" value="NZ_RJVG01000003.1"/>
</dbReference>
<dbReference type="OrthoDB" id="9805976at2"/>
<accession>A0A3N1XRJ7</accession>
<name>A0A3N1XRJ7_9FIRM</name>
<protein>
    <recommendedName>
        <fullName evidence="3">NADPH-dependent FMN reductase</fullName>
    </recommendedName>
</protein>
<keyword evidence="2" id="KW-1185">Reference proteome</keyword>
<organism evidence="1 2">
    <name type="scientific">Mobilisporobacter senegalensis</name>
    <dbReference type="NCBI Taxonomy" id="1329262"/>
    <lineage>
        <taxon>Bacteria</taxon>
        <taxon>Bacillati</taxon>
        <taxon>Bacillota</taxon>
        <taxon>Clostridia</taxon>
        <taxon>Lachnospirales</taxon>
        <taxon>Lachnospiraceae</taxon>
        <taxon>Mobilisporobacter</taxon>
    </lineage>
</organism>
<proteinExistence type="predicted"/>
<dbReference type="InterPro" id="IPR029039">
    <property type="entry name" value="Flavoprotein-like_sf"/>
</dbReference>
<reference evidence="1 2" key="1">
    <citation type="submission" date="2018-11" db="EMBL/GenBank/DDBJ databases">
        <title>Genomic Encyclopedia of Type Strains, Phase IV (KMG-IV): sequencing the most valuable type-strain genomes for metagenomic binning, comparative biology and taxonomic classification.</title>
        <authorList>
            <person name="Goeker M."/>
        </authorList>
    </citation>
    <scope>NUCLEOTIDE SEQUENCE [LARGE SCALE GENOMIC DNA]</scope>
    <source>
        <strain evidence="1 2">DSM 26537</strain>
    </source>
</reference>
<evidence type="ECO:0008006" key="3">
    <source>
        <dbReference type="Google" id="ProtNLM"/>
    </source>
</evidence>
<gene>
    <name evidence="1" type="ORF">EDD66_103191</name>
</gene>
<dbReference type="EMBL" id="RJVG01000003">
    <property type="protein sequence ID" value="ROR29255.1"/>
    <property type="molecule type" value="Genomic_DNA"/>
</dbReference>
<dbReference type="Gene3D" id="3.40.50.360">
    <property type="match status" value="1"/>
</dbReference>
<dbReference type="AlphaFoldDB" id="A0A3N1XRJ7"/>
<evidence type="ECO:0000313" key="1">
    <source>
        <dbReference type="EMBL" id="ROR29255.1"/>
    </source>
</evidence>
<dbReference type="Proteomes" id="UP000273083">
    <property type="component" value="Unassembled WGS sequence"/>
</dbReference>
<sequence length="167" mass="19119">MKLLIHDLPKEEFTRLFPNITKDILVISNNAPIQNCIGCFGCWIKTPGSCVLRDEYGNIGKLLSKCNEMHIISECFYGGFSDFTKNVLDRGISFIHPYFVIRKGKMHHKLRYKDRIKLKAWFYGSDITSEEKETATKLINANAINFNALEHSVSFYNSIEDMGGESI</sequence>
<evidence type="ECO:0000313" key="2">
    <source>
        <dbReference type="Proteomes" id="UP000273083"/>
    </source>
</evidence>
<comment type="caution">
    <text evidence="1">The sequence shown here is derived from an EMBL/GenBank/DDBJ whole genome shotgun (WGS) entry which is preliminary data.</text>
</comment>